<gene>
    <name evidence="1" type="ORF">F443_22517</name>
</gene>
<proteinExistence type="predicted"/>
<organism evidence="1 2">
    <name type="scientific">Phytophthora nicotianae P1569</name>
    <dbReference type="NCBI Taxonomy" id="1317065"/>
    <lineage>
        <taxon>Eukaryota</taxon>
        <taxon>Sar</taxon>
        <taxon>Stramenopiles</taxon>
        <taxon>Oomycota</taxon>
        <taxon>Peronosporomycetes</taxon>
        <taxon>Peronosporales</taxon>
        <taxon>Peronosporaceae</taxon>
        <taxon>Phytophthora</taxon>
    </lineage>
</organism>
<dbReference type="EMBL" id="ANIZ01004126">
    <property type="protein sequence ID" value="ETI30362.1"/>
    <property type="molecule type" value="Genomic_DNA"/>
</dbReference>
<reference evidence="1 2" key="1">
    <citation type="submission" date="2013-11" db="EMBL/GenBank/DDBJ databases">
        <title>The Genome Sequence of Phytophthora parasitica P1569.</title>
        <authorList>
            <consortium name="The Broad Institute Genomics Platform"/>
            <person name="Russ C."/>
            <person name="Tyler B."/>
            <person name="Panabieres F."/>
            <person name="Shan W."/>
            <person name="Tripathy S."/>
            <person name="Grunwald N."/>
            <person name="Machado M."/>
            <person name="Johnson C.S."/>
            <person name="Arredondo F."/>
            <person name="Hong C."/>
            <person name="Coffey M."/>
            <person name="Young S.K."/>
            <person name="Zeng Q."/>
            <person name="Gargeya S."/>
            <person name="Fitzgerald M."/>
            <person name="Abouelleil A."/>
            <person name="Alvarado L."/>
            <person name="Chapman S.B."/>
            <person name="Gainer-Dewar J."/>
            <person name="Goldberg J."/>
            <person name="Griggs A."/>
            <person name="Gujja S."/>
            <person name="Hansen M."/>
            <person name="Howarth C."/>
            <person name="Imamovic A."/>
            <person name="Ireland A."/>
            <person name="Larimer J."/>
            <person name="McCowan C."/>
            <person name="Murphy C."/>
            <person name="Pearson M."/>
            <person name="Poon T.W."/>
            <person name="Priest M."/>
            <person name="Roberts A."/>
            <person name="Saif S."/>
            <person name="Shea T."/>
            <person name="Sykes S."/>
            <person name="Wortman J."/>
            <person name="Nusbaum C."/>
            <person name="Birren B."/>
        </authorList>
    </citation>
    <scope>NUCLEOTIDE SEQUENCE [LARGE SCALE GENOMIC DNA]</scope>
    <source>
        <strain evidence="1 2">P1569</strain>
    </source>
</reference>
<dbReference type="AlphaFoldDB" id="V9DWK0"/>
<sequence length="61" mass="7037">MGRLAQVKVVKPENEITETWFVHVAKALDIIAQGVKLQHQTKIWNTTGAMVAWRTLRVFYN</sequence>
<accession>V9DWK0</accession>
<comment type="caution">
    <text evidence="1">The sequence shown here is derived from an EMBL/GenBank/DDBJ whole genome shotgun (WGS) entry which is preliminary data.</text>
</comment>
<dbReference type="HOGENOM" id="CLU_2927638_0_0_1"/>
<evidence type="ECO:0000313" key="1">
    <source>
        <dbReference type="EMBL" id="ETI30362.1"/>
    </source>
</evidence>
<dbReference type="Pfam" id="PF14223">
    <property type="entry name" value="Retrotran_gag_2"/>
    <property type="match status" value="1"/>
</dbReference>
<protein>
    <submittedName>
        <fullName evidence="1">Uncharacterized protein</fullName>
    </submittedName>
</protein>
<evidence type="ECO:0000313" key="2">
    <source>
        <dbReference type="Proteomes" id="UP000018721"/>
    </source>
</evidence>
<keyword evidence="2" id="KW-1185">Reference proteome</keyword>
<dbReference type="Proteomes" id="UP000018721">
    <property type="component" value="Unassembled WGS sequence"/>
</dbReference>
<name>V9DWK0_PHYNI</name>
<dbReference type="OrthoDB" id="161864at2759"/>